<protein>
    <recommendedName>
        <fullName evidence="4">Succinate dehydrogenase assembly factor 2, mitochondrial</fullName>
        <shortName evidence="4">SDH assembly factor 2</shortName>
        <shortName evidence="4">SDHAF2</shortName>
    </recommendedName>
</protein>
<keyword evidence="3 4" id="KW-0143">Chaperone</keyword>
<comment type="subcellular location">
    <subcellularLocation>
        <location evidence="1 4">Mitochondrion matrix</location>
    </subcellularLocation>
</comment>
<organism evidence="5 6">
    <name type="scientific">Dekkera bruxellensis</name>
    <name type="common">Brettanomyces custersii</name>
    <dbReference type="NCBI Taxonomy" id="5007"/>
    <lineage>
        <taxon>Eukaryota</taxon>
        <taxon>Fungi</taxon>
        <taxon>Dikarya</taxon>
        <taxon>Ascomycota</taxon>
        <taxon>Saccharomycotina</taxon>
        <taxon>Pichiomycetes</taxon>
        <taxon>Pichiales</taxon>
        <taxon>Pichiaceae</taxon>
        <taxon>Brettanomyces</taxon>
    </lineage>
</organism>
<dbReference type="FunFam" id="1.10.150.250:FF:000002">
    <property type="entry name" value="Succinate dehydrogenase assembly factor 2, mitochondrial"/>
    <property type="match status" value="1"/>
</dbReference>
<comment type="function">
    <text evidence="4">Plays an essential role in the assembly of succinate dehydrogenase (SDH), an enzyme complex (also referred to as respiratory complex II) that is a component of both the tricarboxylic acid (TCA) cycle and the mitochondrial electron transport chain, and which couples the oxidation of succinate to fumarate with the reduction of ubiquinone (coenzyme Q) to ubiquinol. Required for flavinylation (covalent attachment of FAD) of the flavoprotein subunit of the SDH catalytic dimer.</text>
</comment>
<keyword evidence="2 4" id="KW-0496">Mitochondrion</keyword>
<dbReference type="InterPro" id="IPR005631">
    <property type="entry name" value="SDH"/>
</dbReference>
<comment type="similarity">
    <text evidence="4">Belongs to the SDHAF2 family.</text>
</comment>
<proteinExistence type="inferred from homology"/>
<dbReference type="HAMAP" id="MF_03057">
    <property type="entry name" value="SDHAF2"/>
    <property type="match status" value="1"/>
</dbReference>
<sequence length="178" mass="21167">MSTLRMASMALKGQTRMFSVLKYRSTKLASEHLIKPQGTIQGRHVENYHYDEDNNLVVNIKPLPRKNESVETKRRRLLYQSRKRGILETDLLLSRFADRYLIKMTEAELNEYDKLLDEMDWDIYYWATKNYKITPLPDRWKHSKVLRMLQESSNNGDKVILRMPELKKEEMTIGLAKD</sequence>
<evidence type="ECO:0000256" key="1">
    <source>
        <dbReference type="ARBA" id="ARBA00004305"/>
    </source>
</evidence>
<evidence type="ECO:0000313" key="6">
    <source>
        <dbReference type="Proteomes" id="UP000478008"/>
    </source>
</evidence>
<dbReference type="Proteomes" id="UP000478008">
    <property type="component" value="Unassembled WGS sequence"/>
</dbReference>
<dbReference type="GO" id="GO:0005759">
    <property type="term" value="C:mitochondrial matrix"/>
    <property type="evidence" value="ECO:0007669"/>
    <property type="project" value="UniProtKB-SubCell"/>
</dbReference>
<dbReference type="PANTHER" id="PTHR12469:SF2">
    <property type="entry name" value="SUCCINATE DEHYDROGENASE ASSEMBLY FACTOR 2, MITOCHONDRIAL"/>
    <property type="match status" value="1"/>
</dbReference>
<evidence type="ECO:0000256" key="3">
    <source>
        <dbReference type="ARBA" id="ARBA00023186"/>
    </source>
</evidence>
<name>A0A7D9H558_DEKBR</name>
<dbReference type="EMBL" id="CABFWN010000003">
    <property type="protein sequence ID" value="VUG18625.1"/>
    <property type="molecule type" value="Genomic_DNA"/>
</dbReference>
<dbReference type="PANTHER" id="PTHR12469">
    <property type="entry name" value="PROTEIN EMI5 HOMOLOG, MITOCHONDRIAL"/>
    <property type="match status" value="1"/>
</dbReference>
<reference evidence="5 6" key="1">
    <citation type="submission" date="2019-07" db="EMBL/GenBank/DDBJ databases">
        <authorList>
            <person name="Friedrich A."/>
            <person name="Schacherer J."/>
        </authorList>
    </citation>
    <scope>NUCLEOTIDE SEQUENCE [LARGE SCALE GENOMIC DNA]</scope>
</reference>
<dbReference type="InterPro" id="IPR036714">
    <property type="entry name" value="SDH_sf"/>
</dbReference>
<dbReference type="GO" id="GO:0034553">
    <property type="term" value="P:mitochondrial respiratory chain complex II assembly"/>
    <property type="evidence" value="ECO:0007669"/>
    <property type="project" value="TreeGrafter"/>
</dbReference>
<dbReference type="Pfam" id="PF03937">
    <property type="entry name" value="Sdh5"/>
    <property type="match status" value="1"/>
</dbReference>
<dbReference type="GO" id="GO:0006099">
    <property type="term" value="P:tricarboxylic acid cycle"/>
    <property type="evidence" value="ECO:0007669"/>
    <property type="project" value="TreeGrafter"/>
</dbReference>
<accession>A0A7D9H558</accession>
<dbReference type="SUPFAM" id="SSF109910">
    <property type="entry name" value="YgfY-like"/>
    <property type="match status" value="1"/>
</dbReference>
<dbReference type="Gene3D" id="1.10.150.250">
    <property type="entry name" value="Flavinator of succinate dehydrogenase"/>
    <property type="match status" value="1"/>
</dbReference>
<gene>
    <name evidence="5" type="primary">SDH5</name>
    <name evidence="5" type="ORF">DEBR0S3_16072G</name>
</gene>
<dbReference type="GO" id="GO:0006121">
    <property type="term" value="P:mitochondrial electron transport, succinate to ubiquinone"/>
    <property type="evidence" value="ECO:0007669"/>
    <property type="project" value="UniProtKB-UniRule"/>
</dbReference>
<evidence type="ECO:0000256" key="2">
    <source>
        <dbReference type="ARBA" id="ARBA00023128"/>
    </source>
</evidence>
<keyword evidence="6" id="KW-1185">Reference proteome</keyword>
<comment type="subunit">
    <text evidence="4">Interacts with the flavoprotein subunit within the SDH catalytic dimer.</text>
</comment>
<evidence type="ECO:0000313" key="5">
    <source>
        <dbReference type="EMBL" id="VUG18625.1"/>
    </source>
</evidence>
<dbReference type="AlphaFoldDB" id="A0A7D9H558"/>
<dbReference type="InterPro" id="IPR028882">
    <property type="entry name" value="SDHAF2"/>
</dbReference>
<evidence type="ECO:0000256" key="4">
    <source>
        <dbReference type="HAMAP-Rule" id="MF_03057"/>
    </source>
</evidence>